<dbReference type="AlphaFoldDB" id="A0A1I8M5H7"/>
<feature type="binding site" description="axial binding residue" evidence="13">
    <location>
        <position position="444"/>
    </location>
    <ligand>
        <name>heme</name>
        <dbReference type="ChEBI" id="CHEBI:30413"/>
    </ligand>
    <ligandPart>
        <name>Fe</name>
        <dbReference type="ChEBI" id="CHEBI:18248"/>
    </ligandPart>
</feature>
<dbReference type="GO" id="GO:0004497">
    <property type="term" value="F:monooxygenase activity"/>
    <property type="evidence" value="ECO:0007669"/>
    <property type="project" value="UniProtKB-KW"/>
</dbReference>
<proteinExistence type="inferred from homology"/>
<dbReference type="VEuPathDB" id="VectorBase:MDOMA2_000081"/>
<dbReference type="KEGG" id="mde:101892622"/>
<dbReference type="SUPFAM" id="SSF48264">
    <property type="entry name" value="Cytochrome P450"/>
    <property type="match status" value="1"/>
</dbReference>
<keyword evidence="8" id="KW-0492">Microsome</keyword>
<dbReference type="InterPro" id="IPR050476">
    <property type="entry name" value="Insect_CytP450_Detox"/>
</dbReference>
<evidence type="ECO:0000256" key="8">
    <source>
        <dbReference type="ARBA" id="ARBA00022848"/>
    </source>
</evidence>
<evidence type="ECO:0000256" key="12">
    <source>
        <dbReference type="ARBA" id="ARBA00023136"/>
    </source>
</evidence>
<dbReference type="PANTHER" id="PTHR24292:SF100">
    <property type="entry name" value="CYTOCHROME P450 6A16, ISOFORM B-RELATED"/>
    <property type="match status" value="1"/>
</dbReference>
<dbReference type="eggNOG" id="KOG0158">
    <property type="taxonomic scope" value="Eukaryota"/>
</dbReference>
<evidence type="ECO:0008006" key="16">
    <source>
        <dbReference type="Google" id="ProtNLM"/>
    </source>
</evidence>
<dbReference type="GO" id="GO:0005506">
    <property type="term" value="F:iron ion binding"/>
    <property type="evidence" value="ECO:0007669"/>
    <property type="project" value="InterPro"/>
</dbReference>
<dbReference type="InterPro" id="IPR017972">
    <property type="entry name" value="Cyt_P450_CS"/>
</dbReference>
<evidence type="ECO:0000256" key="13">
    <source>
        <dbReference type="PIRSR" id="PIRSR602401-1"/>
    </source>
</evidence>
<evidence type="ECO:0000313" key="15">
    <source>
        <dbReference type="EnsemblMetazoa" id="MDOA001447-PA"/>
    </source>
</evidence>
<gene>
    <name evidence="15" type="primary">101892622</name>
</gene>
<evidence type="ECO:0000256" key="11">
    <source>
        <dbReference type="ARBA" id="ARBA00023033"/>
    </source>
</evidence>
<comment type="cofactor">
    <cofactor evidence="1 13">
        <name>heme</name>
        <dbReference type="ChEBI" id="CHEBI:30413"/>
    </cofactor>
</comment>
<dbReference type="InterPro" id="IPR036396">
    <property type="entry name" value="Cyt_P450_sf"/>
</dbReference>
<evidence type="ECO:0000256" key="6">
    <source>
        <dbReference type="ARBA" id="ARBA00022723"/>
    </source>
</evidence>
<dbReference type="GO" id="GO:0020037">
    <property type="term" value="F:heme binding"/>
    <property type="evidence" value="ECO:0007669"/>
    <property type="project" value="InterPro"/>
</dbReference>
<dbReference type="PRINTS" id="PR00463">
    <property type="entry name" value="EP450I"/>
</dbReference>
<evidence type="ECO:0000256" key="10">
    <source>
        <dbReference type="ARBA" id="ARBA00023004"/>
    </source>
</evidence>
<accession>A0A1I8M5H7</accession>
<keyword evidence="12" id="KW-0472">Membrane</keyword>
<keyword evidence="10 13" id="KW-0408">Iron</keyword>
<evidence type="ECO:0000256" key="1">
    <source>
        <dbReference type="ARBA" id="ARBA00001971"/>
    </source>
</evidence>
<comment type="similarity">
    <text evidence="4 14">Belongs to the cytochrome P450 family.</text>
</comment>
<dbReference type="OrthoDB" id="2789670at2759"/>
<reference evidence="15" key="1">
    <citation type="submission" date="2020-05" db="UniProtKB">
        <authorList>
            <consortium name="EnsemblMetazoa"/>
        </authorList>
    </citation>
    <scope>IDENTIFICATION</scope>
    <source>
        <strain evidence="15">Aabys</strain>
    </source>
</reference>
<keyword evidence="11 14" id="KW-0503">Monooxygenase</keyword>
<dbReference type="EnsemblMetazoa" id="MDOA001447-RA">
    <property type="protein sequence ID" value="MDOA001447-PA"/>
    <property type="gene ID" value="MDOA001447"/>
</dbReference>
<evidence type="ECO:0000256" key="2">
    <source>
        <dbReference type="ARBA" id="ARBA00004174"/>
    </source>
</evidence>
<protein>
    <recommendedName>
        <fullName evidence="16">Cytochrome P450</fullName>
    </recommendedName>
</protein>
<evidence type="ECO:0000256" key="14">
    <source>
        <dbReference type="RuleBase" id="RU000461"/>
    </source>
</evidence>
<dbReference type="FunFam" id="1.10.630.10:FF:000042">
    <property type="entry name" value="Cytochrome P450"/>
    <property type="match status" value="1"/>
</dbReference>
<keyword evidence="7" id="KW-0256">Endoplasmic reticulum</keyword>
<dbReference type="GO" id="GO:0005789">
    <property type="term" value="C:endoplasmic reticulum membrane"/>
    <property type="evidence" value="ECO:0007669"/>
    <property type="project" value="UniProtKB-SubCell"/>
</dbReference>
<evidence type="ECO:0000256" key="7">
    <source>
        <dbReference type="ARBA" id="ARBA00022824"/>
    </source>
</evidence>
<evidence type="ECO:0000256" key="5">
    <source>
        <dbReference type="ARBA" id="ARBA00022617"/>
    </source>
</evidence>
<evidence type="ECO:0000256" key="4">
    <source>
        <dbReference type="ARBA" id="ARBA00010617"/>
    </source>
</evidence>
<evidence type="ECO:0000256" key="9">
    <source>
        <dbReference type="ARBA" id="ARBA00023002"/>
    </source>
</evidence>
<evidence type="ECO:0000256" key="3">
    <source>
        <dbReference type="ARBA" id="ARBA00004406"/>
    </source>
</evidence>
<dbReference type="InterPro" id="IPR002401">
    <property type="entry name" value="Cyt_P450_E_grp-I"/>
</dbReference>
<keyword evidence="9 14" id="KW-0560">Oxidoreductase</keyword>
<keyword evidence="5 13" id="KW-0349">Heme</keyword>
<dbReference type="GO" id="GO:0016705">
    <property type="term" value="F:oxidoreductase activity, acting on paired donors, with incorporation or reduction of molecular oxygen"/>
    <property type="evidence" value="ECO:0007669"/>
    <property type="project" value="InterPro"/>
</dbReference>
<dbReference type="PANTHER" id="PTHR24292">
    <property type="entry name" value="CYTOCHROME P450"/>
    <property type="match status" value="1"/>
</dbReference>
<sequence length="503" mass="58251">MMCCPLVVLLLGSLTLFVVYLYRLYTYWQRRGILQETPLPLLGNFKGLGTSHHLRDIYQRLYGEFKGKAQMVGSYMFMQRSALLLDLDLIKNVLIKDFAYFQNRGGFHNVEDDPLTGHLSNLEGEQWRALRAKLTPVFTSARMKYMFPTVVRVGEILSDTIRGEISRESPKDQVLEIKDFCSRYTTDVIANCAFGIECSSLTDPRAEFRQRGIDIFTKPRHHPLLLLLIITNPKVAQRLRLKLFPDELTAFFMSVIRQTVEYRERNQVKCNDFMDLLMEIRAKEGEEGLSFEQMAALTFDFFLAGFETSSTTMAFTLYELARNPEIQEKLRTEILDILKDSNDELSYEALQKMSFLEQSISETLRLYPVLATLVRVANRDYPVPDSQHIIEKDIQVVIPVHAIHHDPEYYENPEEFNPNRFAAEECERRHSSTYLPFGDGPRSCIGMRFGKMQTKIGLVSLLRHYRFECCPLTEIPLELDKKSFFVGSKNGIFVRVVDLKCEK</sequence>
<dbReference type="VEuPathDB" id="VectorBase:MDOA001447"/>
<dbReference type="Pfam" id="PF00067">
    <property type="entry name" value="p450"/>
    <property type="match status" value="1"/>
</dbReference>
<name>A0A1I8M5H7_MUSDO</name>
<dbReference type="PROSITE" id="PS00086">
    <property type="entry name" value="CYTOCHROME_P450"/>
    <property type="match status" value="1"/>
</dbReference>
<dbReference type="CDD" id="cd11056">
    <property type="entry name" value="CYP6-like"/>
    <property type="match status" value="1"/>
</dbReference>
<dbReference type="InterPro" id="IPR001128">
    <property type="entry name" value="Cyt_P450"/>
</dbReference>
<dbReference type="Gene3D" id="1.10.630.10">
    <property type="entry name" value="Cytochrome P450"/>
    <property type="match status" value="1"/>
</dbReference>
<organism evidence="15">
    <name type="scientific">Musca domestica</name>
    <name type="common">House fly</name>
    <dbReference type="NCBI Taxonomy" id="7370"/>
    <lineage>
        <taxon>Eukaryota</taxon>
        <taxon>Metazoa</taxon>
        <taxon>Ecdysozoa</taxon>
        <taxon>Arthropoda</taxon>
        <taxon>Hexapoda</taxon>
        <taxon>Insecta</taxon>
        <taxon>Pterygota</taxon>
        <taxon>Neoptera</taxon>
        <taxon>Endopterygota</taxon>
        <taxon>Diptera</taxon>
        <taxon>Brachycera</taxon>
        <taxon>Muscomorpha</taxon>
        <taxon>Muscoidea</taxon>
        <taxon>Muscidae</taxon>
        <taxon>Musca</taxon>
    </lineage>
</organism>
<keyword evidence="6 13" id="KW-0479">Metal-binding</keyword>
<dbReference type="PRINTS" id="PR00385">
    <property type="entry name" value="P450"/>
</dbReference>
<comment type="subcellular location">
    <subcellularLocation>
        <location evidence="3">Endoplasmic reticulum membrane</location>
        <topology evidence="3">Peripheral membrane protein</topology>
    </subcellularLocation>
    <subcellularLocation>
        <location evidence="2">Microsome membrane</location>
        <topology evidence="2">Peripheral membrane protein</topology>
    </subcellularLocation>
</comment>